<dbReference type="Proteomes" id="UP000215914">
    <property type="component" value="Unassembled WGS sequence"/>
</dbReference>
<keyword evidence="4" id="KW-1185">Reference proteome</keyword>
<keyword evidence="1" id="KW-0677">Repeat</keyword>
<comment type="caution">
    <text evidence="3">The sequence shown here is derived from an EMBL/GenBank/DDBJ whole genome shotgun (WGS) entry which is preliminary data.</text>
</comment>
<name>A0A9K3E009_HELAN</name>
<protein>
    <submittedName>
        <fullName evidence="3">Chromatin regulator PHD family</fullName>
    </submittedName>
</protein>
<dbReference type="EMBL" id="MNCJ02000330">
    <property type="protein sequence ID" value="KAF5764596.1"/>
    <property type="molecule type" value="Genomic_DNA"/>
</dbReference>
<dbReference type="PANTHER" id="PTHR46288">
    <property type="entry name" value="PHORBOL-ESTER/DAG-TYPE DOMAIN-CONTAINING PROTEIN"/>
    <property type="match status" value="1"/>
</dbReference>
<evidence type="ECO:0000256" key="1">
    <source>
        <dbReference type="ARBA" id="ARBA00022737"/>
    </source>
</evidence>
<dbReference type="InterPro" id="IPR046349">
    <property type="entry name" value="C1-like_sf"/>
</dbReference>
<sequence length="294" mass="32973">MITYFNLTNMDHHKHFSHPHTLSFYKSLEGAQLTCTGCNFPCTGTPVYSCRACKFFLHDRCFNASRSLTHPSHPDHPLSLFPSPTYSSGSFICNECNKTGSGLCFCCSNCEFDLHIHCAFNTLNPNPSTPPPNQIKLKSHPNHPLKYLPKPPSASGFRSCDVCGTGCDPNGALYRCDICDYDAHVTCTTLPESVRREDHPHTLSLLYVYPYESFECDVCRGAIAKSNCMYHCSSGCNYGMHVKCVPAKVSEQAPMNEMTFQMEMFKLQSQMRLNQMAFDTMLQSSQKAACGIRY</sequence>
<evidence type="ECO:0000313" key="3">
    <source>
        <dbReference type="EMBL" id="KAF5764596.1"/>
    </source>
</evidence>
<feature type="domain" description="DC1" evidence="2">
    <location>
        <begin position="16"/>
        <end position="61"/>
    </location>
</feature>
<dbReference type="PANTHER" id="PTHR46288:SF37">
    <property type="entry name" value="CHROMATIN REGULATOR PHD FAMILY"/>
    <property type="match status" value="1"/>
</dbReference>
<reference evidence="3" key="2">
    <citation type="submission" date="2020-06" db="EMBL/GenBank/DDBJ databases">
        <title>Helianthus annuus Genome sequencing and assembly Release 2.</title>
        <authorList>
            <person name="Gouzy J."/>
            <person name="Langlade N."/>
            <person name="Munos S."/>
        </authorList>
    </citation>
    <scope>NUCLEOTIDE SEQUENCE</scope>
    <source>
        <tissue evidence="3">Leaves</tissue>
    </source>
</reference>
<gene>
    <name evidence="3" type="ORF">HanXRQr2_Chr15g0693941</name>
</gene>
<organism evidence="3 4">
    <name type="scientific">Helianthus annuus</name>
    <name type="common">Common sunflower</name>
    <dbReference type="NCBI Taxonomy" id="4232"/>
    <lineage>
        <taxon>Eukaryota</taxon>
        <taxon>Viridiplantae</taxon>
        <taxon>Streptophyta</taxon>
        <taxon>Embryophyta</taxon>
        <taxon>Tracheophyta</taxon>
        <taxon>Spermatophyta</taxon>
        <taxon>Magnoliopsida</taxon>
        <taxon>eudicotyledons</taxon>
        <taxon>Gunneridae</taxon>
        <taxon>Pentapetalae</taxon>
        <taxon>asterids</taxon>
        <taxon>campanulids</taxon>
        <taxon>Asterales</taxon>
        <taxon>Asteraceae</taxon>
        <taxon>Asteroideae</taxon>
        <taxon>Heliantheae alliance</taxon>
        <taxon>Heliantheae</taxon>
        <taxon>Helianthus</taxon>
    </lineage>
</organism>
<reference evidence="3" key="1">
    <citation type="journal article" date="2017" name="Nature">
        <title>The sunflower genome provides insights into oil metabolism, flowering and Asterid evolution.</title>
        <authorList>
            <person name="Badouin H."/>
            <person name="Gouzy J."/>
            <person name="Grassa C.J."/>
            <person name="Murat F."/>
            <person name="Staton S.E."/>
            <person name="Cottret L."/>
            <person name="Lelandais-Briere C."/>
            <person name="Owens G.L."/>
            <person name="Carrere S."/>
            <person name="Mayjonade B."/>
            <person name="Legrand L."/>
            <person name="Gill N."/>
            <person name="Kane N.C."/>
            <person name="Bowers J.E."/>
            <person name="Hubner S."/>
            <person name="Bellec A."/>
            <person name="Berard A."/>
            <person name="Berges H."/>
            <person name="Blanchet N."/>
            <person name="Boniface M.C."/>
            <person name="Brunel D."/>
            <person name="Catrice O."/>
            <person name="Chaidir N."/>
            <person name="Claudel C."/>
            <person name="Donnadieu C."/>
            <person name="Faraut T."/>
            <person name="Fievet G."/>
            <person name="Helmstetter N."/>
            <person name="King M."/>
            <person name="Knapp S.J."/>
            <person name="Lai Z."/>
            <person name="Le Paslier M.C."/>
            <person name="Lippi Y."/>
            <person name="Lorenzon L."/>
            <person name="Mandel J.R."/>
            <person name="Marage G."/>
            <person name="Marchand G."/>
            <person name="Marquand E."/>
            <person name="Bret-Mestries E."/>
            <person name="Morien E."/>
            <person name="Nambeesan S."/>
            <person name="Nguyen T."/>
            <person name="Pegot-Espagnet P."/>
            <person name="Pouilly N."/>
            <person name="Raftis F."/>
            <person name="Sallet E."/>
            <person name="Schiex T."/>
            <person name="Thomas J."/>
            <person name="Vandecasteele C."/>
            <person name="Vares D."/>
            <person name="Vear F."/>
            <person name="Vautrin S."/>
            <person name="Crespi M."/>
            <person name="Mangin B."/>
            <person name="Burke J.M."/>
            <person name="Salse J."/>
            <person name="Munos S."/>
            <person name="Vincourt P."/>
            <person name="Rieseberg L.H."/>
            <person name="Langlade N.B."/>
        </authorList>
    </citation>
    <scope>NUCLEOTIDE SEQUENCE</scope>
    <source>
        <tissue evidence="3">Leaves</tissue>
    </source>
</reference>
<accession>A0A9K3E009</accession>
<evidence type="ECO:0000313" key="4">
    <source>
        <dbReference type="Proteomes" id="UP000215914"/>
    </source>
</evidence>
<dbReference type="Gramene" id="mRNA:HanXRQr2_Chr15g0693941">
    <property type="protein sequence ID" value="CDS:HanXRQr2_Chr15g0693941.1"/>
    <property type="gene ID" value="HanXRQr2_Chr15g0693941"/>
</dbReference>
<proteinExistence type="predicted"/>
<evidence type="ECO:0000259" key="2">
    <source>
        <dbReference type="Pfam" id="PF03107"/>
    </source>
</evidence>
<dbReference type="Pfam" id="PF03107">
    <property type="entry name" value="C1_2"/>
    <property type="match status" value="4"/>
</dbReference>
<dbReference type="InterPro" id="IPR004146">
    <property type="entry name" value="DC1"/>
</dbReference>
<feature type="domain" description="DC1" evidence="2">
    <location>
        <begin position="138"/>
        <end position="187"/>
    </location>
</feature>
<dbReference type="SUPFAM" id="SSF57889">
    <property type="entry name" value="Cysteine-rich domain"/>
    <property type="match status" value="2"/>
</dbReference>
<feature type="domain" description="DC1" evidence="2">
    <location>
        <begin position="71"/>
        <end position="119"/>
    </location>
</feature>
<dbReference type="AlphaFoldDB" id="A0A9K3E009"/>
<feature type="domain" description="DC1" evidence="2">
    <location>
        <begin position="199"/>
        <end position="245"/>
    </location>
</feature>